<proteinExistence type="predicted"/>
<sequence length="748" mass="82326">MQAVSTMVVLNGSRCDFLQSYLAPPHHVSSNHEGHKESRRSKGGCVGVVKKESLRFAGLTGTRISNKNLRKFIHQVHTPCFTGSCSSVTGSGLGTPLRKALVTLNPKSRLGKRSQVRIVKSRVKCSANGAAGEAQTKGSGSRGCGVKHSGPIDRIVSLKDGWALGTGEASEQGSSGKFNLPPRGNEISNSEYQKIQDLRFSGDTWEGDSGPQVLDLQKALYWFGYLSKRSELTAYFGPETTRALQQFQIAHGVPGTGAWGSSSRQALWKLLSEESSSFSEESSVYSDVRQLGSSLVNKVNVGETDVGIRVSELINNMGAHSQDFMSTLSSAPCWRHLPMNVPRNAAMFGLLVGVLATLFSLGYSLVGMFDDQHGQPVRRRVLRAHWRDDLSGTTSSKPKRHLDMFPGLDLPVVGEEDFKYRLRSKSRSSSTNGTGRTDRLILYGGQVFTGDEEPSPLHPFMNGAASRHASQARASSIHVQASTDQFSRRPASNGSASGPREETVQGSQISPERISNTRIRGENQSITRVDSDALGSTSYRSIQNTSPRSIEQPQWYNPMEQLNEKQPNFVRYLLSALFTPKGLRNSAELERHEIQRIGSSSIQTDARSSDKQVLVDSETESKISSMERSSKSGGNDIWQDKDEESFKDRVEELRKAVQATEKNRQAAMRALAEERQRSLELQVKISRQKETAAALEEEVRVLKESHDTLLASLRKKYSSSVAARAAAALLYQNWDTNYEEGSPQTVSY</sequence>
<gene>
    <name evidence="4" type="ORF">KC19_1G215700</name>
</gene>
<dbReference type="InterPro" id="IPR036366">
    <property type="entry name" value="PGBDSf"/>
</dbReference>
<dbReference type="SUPFAM" id="SSF47090">
    <property type="entry name" value="PGBD-like"/>
    <property type="match status" value="1"/>
</dbReference>
<dbReference type="EMBL" id="CM026421">
    <property type="protein sequence ID" value="KAG0591976.1"/>
    <property type="molecule type" value="Genomic_DNA"/>
</dbReference>
<evidence type="ECO:0000313" key="5">
    <source>
        <dbReference type="Proteomes" id="UP000822688"/>
    </source>
</evidence>
<dbReference type="Gene3D" id="1.10.101.10">
    <property type="entry name" value="PGBD-like superfamily/PGBD"/>
    <property type="match status" value="1"/>
</dbReference>
<evidence type="ECO:0000256" key="1">
    <source>
        <dbReference type="SAM" id="Coils"/>
    </source>
</evidence>
<feature type="domain" description="Peptidoglycan binding-like" evidence="3">
    <location>
        <begin position="209"/>
        <end position="267"/>
    </location>
</feature>
<organism evidence="4 5">
    <name type="scientific">Ceratodon purpureus</name>
    <name type="common">Fire moss</name>
    <name type="synonym">Dicranum purpureum</name>
    <dbReference type="NCBI Taxonomy" id="3225"/>
    <lineage>
        <taxon>Eukaryota</taxon>
        <taxon>Viridiplantae</taxon>
        <taxon>Streptophyta</taxon>
        <taxon>Embryophyta</taxon>
        <taxon>Bryophyta</taxon>
        <taxon>Bryophytina</taxon>
        <taxon>Bryopsida</taxon>
        <taxon>Dicranidae</taxon>
        <taxon>Pseudoditrichales</taxon>
        <taxon>Ditrichaceae</taxon>
        <taxon>Ceratodon</taxon>
    </lineage>
</organism>
<protein>
    <recommendedName>
        <fullName evidence="3">Peptidoglycan binding-like domain-containing protein</fullName>
    </recommendedName>
</protein>
<dbReference type="Proteomes" id="UP000822688">
    <property type="component" value="Chromosome 1"/>
</dbReference>
<name>A0A8T0J9N9_CERPU</name>
<feature type="region of interest" description="Disordered" evidence="2">
    <location>
        <begin position="452"/>
        <end position="554"/>
    </location>
</feature>
<dbReference type="Pfam" id="PF01471">
    <property type="entry name" value="PG_binding_1"/>
    <property type="match status" value="1"/>
</dbReference>
<feature type="compositionally biased region" description="Polar residues" evidence="2">
    <location>
        <begin position="477"/>
        <end position="496"/>
    </location>
</feature>
<keyword evidence="1" id="KW-0175">Coiled coil</keyword>
<evidence type="ECO:0000259" key="3">
    <source>
        <dbReference type="Pfam" id="PF01471"/>
    </source>
</evidence>
<dbReference type="InterPro" id="IPR002477">
    <property type="entry name" value="Peptidoglycan-bd-like"/>
</dbReference>
<comment type="caution">
    <text evidence="4">The sequence shown here is derived from an EMBL/GenBank/DDBJ whole genome shotgun (WGS) entry which is preliminary data.</text>
</comment>
<keyword evidence="5" id="KW-1185">Reference proteome</keyword>
<feature type="coiled-coil region" evidence="1">
    <location>
        <begin position="643"/>
        <end position="712"/>
    </location>
</feature>
<dbReference type="InterPro" id="IPR036365">
    <property type="entry name" value="PGBD-like_sf"/>
</dbReference>
<evidence type="ECO:0000313" key="4">
    <source>
        <dbReference type="EMBL" id="KAG0591976.1"/>
    </source>
</evidence>
<accession>A0A8T0J9N9</accession>
<feature type="compositionally biased region" description="Polar residues" evidence="2">
    <location>
        <begin position="504"/>
        <end position="554"/>
    </location>
</feature>
<reference evidence="4" key="1">
    <citation type="submission" date="2020-06" db="EMBL/GenBank/DDBJ databases">
        <title>WGS assembly of Ceratodon purpureus strain R40.</title>
        <authorList>
            <person name="Carey S.B."/>
            <person name="Jenkins J."/>
            <person name="Shu S."/>
            <person name="Lovell J.T."/>
            <person name="Sreedasyam A."/>
            <person name="Maumus F."/>
            <person name="Tiley G.P."/>
            <person name="Fernandez-Pozo N."/>
            <person name="Barry K."/>
            <person name="Chen C."/>
            <person name="Wang M."/>
            <person name="Lipzen A."/>
            <person name="Daum C."/>
            <person name="Saski C.A."/>
            <person name="Payton A.C."/>
            <person name="Mcbreen J.C."/>
            <person name="Conrad R.E."/>
            <person name="Kollar L.M."/>
            <person name="Olsson S."/>
            <person name="Huttunen S."/>
            <person name="Landis J.B."/>
            <person name="Wickett N.J."/>
            <person name="Johnson M.G."/>
            <person name="Rensing S.A."/>
            <person name="Grimwood J."/>
            <person name="Schmutz J."/>
            <person name="Mcdaniel S.F."/>
        </authorList>
    </citation>
    <scope>NUCLEOTIDE SEQUENCE</scope>
    <source>
        <strain evidence="4">R40</strain>
    </source>
</reference>
<dbReference type="AlphaFoldDB" id="A0A8T0J9N9"/>
<feature type="compositionally biased region" description="Low complexity" evidence="2">
    <location>
        <begin position="464"/>
        <end position="476"/>
    </location>
</feature>
<evidence type="ECO:0000256" key="2">
    <source>
        <dbReference type="SAM" id="MobiDB-lite"/>
    </source>
</evidence>
<feature type="region of interest" description="Disordered" evidence="2">
    <location>
        <begin position="599"/>
        <end position="643"/>
    </location>
</feature>
<feature type="region of interest" description="Disordered" evidence="2">
    <location>
        <begin position="167"/>
        <end position="186"/>
    </location>
</feature>
<dbReference type="OrthoDB" id="1938275at2759"/>